<keyword evidence="4" id="KW-1185">Reference proteome</keyword>
<reference evidence="3 4" key="1">
    <citation type="submission" date="2017-12" db="EMBL/GenBank/DDBJ databases">
        <title>Hemimetabolous genomes reveal molecular basis of termite eusociality.</title>
        <authorList>
            <person name="Harrison M.C."/>
            <person name="Jongepier E."/>
            <person name="Robertson H.M."/>
            <person name="Arning N."/>
            <person name="Bitard-Feildel T."/>
            <person name="Chao H."/>
            <person name="Childers C.P."/>
            <person name="Dinh H."/>
            <person name="Doddapaneni H."/>
            <person name="Dugan S."/>
            <person name="Gowin J."/>
            <person name="Greiner C."/>
            <person name="Han Y."/>
            <person name="Hu H."/>
            <person name="Hughes D.S.T."/>
            <person name="Huylmans A.-K."/>
            <person name="Kemena C."/>
            <person name="Kremer L.P.M."/>
            <person name="Lee S.L."/>
            <person name="Lopez-Ezquerra A."/>
            <person name="Mallet L."/>
            <person name="Monroy-Kuhn J.M."/>
            <person name="Moser A."/>
            <person name="Murali S.C."/>
            <person name="Muzny D.M."/>
            <person name="Otani S."/>
            <person name="Piulachs M.-D."/>
            <person name="Poelchau M."/>
            <person name="Qu J."/>
            <person name="Schaub F."/>
            <person name="Wada-Katsumata A."/>
            <person name="Worley K.C."/>
            <person name="Xie Q."/>
            <person name="Ylla G."/>
            <person name="Poulsen M."/>
            <person name="Gibbs R.A."/>
            <person name="Schal C."/>
            <person name="Richards S."/>
            <person name="Belles X."/>
            <person name="Korb J."/>
            <person name="Bornberg-Bauer E."/>
        </authorList>
    </citation>
    <scope>NUCLEOTIDE SEQUENCE [LARGE SCALE GENOMIC DNA]</scope>
    <source>
        <tissue evidence="3">Whole body</tissue>
    </source>
</reference>
<protein>
    <submittedName>
        <fullName evidence="3">Uncharacterized protein</fullName>
    </submittedName>
</protein>
<dbReference type="Proteomes" id="UP000235965">
    <property type="component" value="Unassembled WGS sequence"/>
</dbReference>
<feature type="transmembrane region" description="Helical" evidence="2">
    <location>
        <begin position="34"/>
        <end position="54"/>
    </location>
</feature>
<evidence type="ECO:0000256" key="1">
    <source>
        <dbReference type="SAM" id="Coils"/>
    </source>
</evidence>
<keyword evidence="2" id="KW-0472">Membrane</keyword>
<evidence type="ECO:0000313" key="3">
    <source>
        <dbReference type="EMBL" id="PNF28062.1"/>
    </source>
</evidence>
<proteinExistence type="predicted"/>
<accession>A0A2J7QHK8</accession>
<dbReference type="EMBL" id="NEVH01013973">
    <property type="protein sequence ID" value="PNF28062.1"/>
    <property type="molecule type" value="Genomic_DNA"/>
</dbReference>
<name>A0A2J7QHK8_9NEOP</name>
<keyword evidence="1" id="KW-0175">Coiled coil</keyword>
<gene>
    <name evidence="3" type="ORF">B7P43_G12277</name>
</gene>
<dbReference type="AlphaFoldDB" id="A0A2J7QHK8"/>
<organism evidence="3 4">
    <name type="scientific">Cryptotermes secundus</name>
    <dbReference type="NCBI Taxonomy" id="105785"/>
    <lineage>
        <taxon>Eukaryota</taxon>
        <taxon>Metazoa</taxon>
        <taxon>Ecdysozoa</taxon>
        <taxon>Arthropoda</taxon>
        <taxon>Hexapoda</taxon>
        <taxon>Insecta</taxon>
        <taxon>Pterygota</taxon>
        <taxon>Neoptera</taxon>
        <taxon>Polyneoptera</taxon>
        <taxon>Dictyoptera</taxon>
        <taxon>Blattodea</taxon>
        <taxon>Blattoidea</taxon>
        <taxon>Termitoidae</taxon>
        <taxon>Kalotermitidae</taxon>
        <taxon>Cryptotermitinae</taxon>
        <taxon>Cryptotermes</taxon>
    </lineage>
</organism>
<comment type="caution">
    <text evidence="3">The sequence shown here is derived from an EMBL/GenBank/DDBJ whole genome shotgun (WGS) entry which is preliminary data.</text>
</comment>
<keyword evidence="2" id="KW-0812">Transmembrane</keyword>
<evidence type="ECO:0000313" key="4">
    <source>
        <dbReference type="Proteomes" id="UP000235965"/>
    </source>
</evidence>
<dbReference type="InParanoid" id="A0A2J7QHK8"/>
<sequence>MGCYLEDYRARVGTRAARTPGRRENNGQASSYEYIGNTILCAVALAVLLVIGGVDQNPGPDSGKWDRFQTLEEKPENALQQIEELKRRNKGLEDQLRGVVAGCELGRRDTLQSA</sequence>
<keyword evidence="2" id="KW-1133">Transmembrane helix</keyword>
<feature type="coiled-coil region" evidence="1">
    <location>
        <begin position="68"/>
        <end position="102"/>
    </location>
</feature>
<evidence type="ECO:0000256" key="2">
    <source>
        <dbReference type="SAM" id="Phobius"/>
    </source>
</evidence>